<dbReference type="SUPFAM" id="SSF100895">
    <property type="entry name" value="Kazal-type serine protease inhibitors"/>
    <property type="match status" value="1"/>
</dbReference>
<feature type="chain" id="PRO_5034948239" evidence="2">
    <location>
        <begin position="18"/>
        <end position="151"/>
    </location>
</feature>
<feature type="region of interest" description="Disordered" evidence="1">
    <location>
        <begin position="23"/>
        <end position="67"/>
    </location>
</feature>
<accession>A0A8E5NJG0</accession>
<proteinExistence type="evidence at transcript level"/>
<evidence type="ECO:0000256" key="2">
    <source>
        <dbReference type="SAM" id="SignalP"/>
    </source>
</evidence>
<dbReference type="InterPro" id="IPR036058">
    <property type="entry name" value="Kazal_dom_sf"/>
</dbReference>
<dbReference type="Gene3D" id="3.30.60.30">
    <property type="match status" value="1"/>
</dbReference>
<feature type="signal peptide" evidence="2">
    <location>
        <begin position="1"/>
        <end position="17"/>
    </location>
</feature>
<sequence length="151" mass="16928">MKIVLLLVVALVAVAHARYGPRESRYQPTEDSEQPSSAERRHSPGTVRRRSEDDGSASPESQEMSYTELPCPSICPLIYAPVCVEDSNQDFYLFVNECEVRKCGCEAGFVYTFVPREMCKATTSLCPMQTKSSRRLNLEEDTETEDSSSSE</sequence>
<dbReference type="AlphaFoldDB" id="A0A8E5NJG0"/>
<protein>
    <submittedName>
        <fullName evidence="3">Greglin</fullName>
    </submittedName>
</protein>
<keyword evidence="2" id="KW-0732">Signal</keyword>
<dbReference type="OrthoDB" id="88467at2759"/>
<evidence type="ECO:0000256" key="1">
    <source>
        <dbReference type="SAM" id="MobiDB-lite"/>
    </source>
</evidence>
<reference evidence="3" key="1">
    <citation type="journal article" date="2021" name="J. Neurophysiol.">
        <title>Gene transcription changes in a locust model of noise-induced deafness.</title>
        <authorList>
            <person name="French A.S."/>
            <person name="Warren B."/>
        </authorList>
    </citation>
    <scope>NUCLEOTIDE SEQUENCE</scope>
</reference>
<organism evidence="3">
    <name type="scientific">Schistocerca gregaria</name>
    <name type="common">Desert locust</name>
    <name type="synonym">Gryllus gregarius</name>
    <dbReference type="NCBI Taxonomy" id="7010"/>
    <lineage>
        <taxon>Eukaryota</taxon>
        <taxon>Metazoa</taxon>
        <taxon>Ecdysozoa</taxon>
        <taxon>Arthropoda</taxon>
        <taxon>Hexapoda</taxon>
        <taxon>Insecta</taxon>
        <taxon>Pterygota</taxon>
        <taxon>Neoptera</taxon>
        <taxon>Polyneoptera</taxon>
        <taxon>Orthoptera</taxon>
        <taxon>Caelifera</taxon>
        <taxon>Acrididea</taxon>
        <taxon>Acridomorpha</taxon>
        <taxon>Acridoidea</taxon>
        <taxon>Acrididae</taxon>
        <taxon>Cyrtacanthacridinae</taxon>
        <taxon>Schistocerca</taxon>
    </lineage>
</organism>
<dbReference type="EMBL" id="MW962855">
    <property type="protein sequence ID" value="QVD39621.1"/>
    <property type="molecule type" value="mRNA"/>
</dbReference>
<evidence type="ECO:0000313" key="3">
    <source>
        <dbReference type="EMBL" id="QVD39621.1"/>
    </source>
</evidence>
<feature type="compositionally biased region" description="Polar residues" evidence="1">
    <location>
        <begin position="26"/>
        <end position="37"/>
    </location>
</feature>
<name>A0A8E5NJG0_SCHGR</name>